<dbReference type="InterPro" id="IPR050332">
    <property type="entry name" value="GPCR_2"/>
</dbReference>
<evidence type="ECO:0000259" key="6">
    <source>
        <dbReference type="PROSITE" id="PS50261"/>
    </source>
</evidence>
<evidence type="ECO:0000256" key="5">
    <source>
        <dbReference type="SAM" id="Phobius"/>
    </source>
</evidence>
<sequence>MWCRWLHVVTHYFLLTNYFWMLAEGLYLHTVLVNAFGAEDRLVKWLFVLGWVIPWPIITTYAAWRGSDPDPEVTKECWMNEERPYFQVMAVPVCLSLALNFVFLINIVRVLWTKLRAGPQVGSHAERPSRTLLQATRATLLLLPLLGLQYILTPFQPEKLSPFRPYYDVTSSIFTSFQGLAVAILYCFCNGEVLAQMRRRMDFVFHRHRANSYTATTVSVRRLSSSARRLARKQAKSECDVESRQCESITIPAVV</sequence>
<dbReference type="PROSITE" id="PS50261">
    <property type="entry name" value="G_PROTEIN_RECEP_F2_4"/>
    <property type="match status" value="1"/>
</dbReference>
<dbReference type="GO" id="GO:0007166">
    <property type="term" value="P:cell surface receptor signaling pathway"/>
    <property type="evidence" value="ECO:0007669"/>
    <property type="project" value="InterPro"/>
</dbReference>
<dbReference type="Proteomes" id="UP001075354">
    <property type="component" value="Chromosome 6"/>
</dbReference>
<dbReference type="SUPFAM" id="SSF81321">
    <property type="entry name" value="Family A G protein-coupled receptor-like"/>
    <property type="match status" value="1"/>
</dbReference>
<evidence type="ECO:0000313" key="7">
    <source>
        <dbReference type="EMBL" id="KAJ1526646.1"/>
    </source>
</evidence>
<reference evidence="7" key="1">
    <citation type="submission" date="2022-12" db="EMBL/GenBank/DDBJ databases">
        <title>Chromosome-level genome assembly of the bean flower thrips Megalurothrips usitatus.</title>
        <authorList>
            <person name="Ma L."/>
            <person name="Liu Q."/>
            <person name="Li H."/>
            <person name="Cai W."/>
        </authorList>
    </citation>
    <scope>NUCLEOTIDE SEQUENCE</scope>
    <source>
        <strain evidence="7">Cailab_2022a</strain>
    </source>
</reference>
<feature type="transmembrane region" description="Helical" evidence="5">
    <location>
        <begin position="132"/>
        <end position="152"/>
    </location>
</feature>
<dbReference type="PROSITE" id="PS00650">
    <property type="entry name" value="G_PROTEIN_RECEP_F2_2"/>
    <property type="match status" value="1"/>
</dbReference>
<dbReference type="PRINTS" id="PR00249">
    <property type="entry name" value="GPCRSECRETIN"/>
</dbReference>
<name>A0AAV7XKI0_9NEOP</name>
<accession>A0AAV7XKI0</accession>
<feature type="transmembrane region" description="Helical" evidence="5">
    <location>
        <begin position="12"/>
        <end position="33"/>
    </location>
</feature>
<keyword evidence="8" id="KW-1185">Reference proteome</keyword>
<comment type="caution">
    <text evidence="7">The sequence shown here is derived from an EMBL/GenBank/DDBJ whole genome shotgun (WGS) entry which is preliminary data.</text>
</comment>
<feature type="transmembrane region" description="Helical" evidence="5">
    <location>
        <begin position="84"/>
        <end position="112"/>
    </location>
</feature>
<dbReference type="PANTHER" id="PTHR45620:SF32">
    <property type="entry name" value="DIURETIC HORMONE 31 RECEPTOR, ISOFORM C"/>
    <property type="match status" value="1"/>
</dbReference>
<dbReference type="AlphaFoldDB" id="A0AAV7XKI0"/>
<keyword evidence="2 5" id="KW-0812">Transmembrane</keyword>
<evidence type="ECO:0000256" key="3">
    <source>
        <dbReference type="ARBA" id="ARBA00022989"/>
    </source>
</evidence>
<dbReference type="PANTHER" id="PTHR45620">
    <property type="entry name" value="PDF RECEPTOR-LIKE PROTEIN-RELATED"/>
    <property type="match status" value="1"/>
</dbReference>
<evidence type="ECO:0000313" key="8">
    <source>
        <dbReference type="Proteomes" id="UP001075354"/>
    </source>
</evidence>
<feature type="domain" description="G-protein coupled receptors family 2 profile 2" evidence="6">
    <location>
        <begin position="1"/>
        <end position="190"/>
    </location>
</feature>
<keyword evidence="4 5" id="KW-0472">Membrane</keyword>
<dbReference type="GO" id="GO:0008528">
    <property type="term" value="F:G protein-coupled peptide receptor activity"/>
    <property type="evidence" value="ECO:0007669"/>
    <property type="project" value="TreeGrafter"/>
</dbReference>
<comment type="subcellular location">
    <subcellularLocation>
        <location evidence="1">Membrane</location>
        <topology evidence="1">Multi-pass membrane protein</topology>
    </subcellularLocation>
</comment>
<dbReference type="InterPro" id="IPR017981">
    <property type="entry name" value="GPCR_2-like_7TM"/>
</dbReference>
<keyword evidence="3 5" id="KW-1133">Transmembrane helix</keyword>
<feature type="transmembrane region" description="Helical" evidence="5">
    <location>
        <begin position="172"/>
        <end position="191"/>
    </location>
</feature>
<dbReference type="Pfam" id="PF00002">
    <property type="entry name" value="7tm_2"/>
    <property type="match status" value="1"/>
</dbReference>
<gene>
    <name evidence="7" type="ORF">ONE63_008231</name>
</gene>
<dbReference type="InterPro" id="IPR017983">
    <property type="entry name" value="GPCR_2_secretin-like_CS"/>
</dbReference>
<dbReference type="GO" id="GO:0005886">
    <property type="term" value="C:plasma membrane"/>
    <property type="evidence" value="ECO:0007669"/>
    <property type="project" value="TreeGrafter"/>
</dbReference>
<dbReference type="Gene3D" id="1.20.1070.10">
    <property type="entry name" value="Rhodopsin 7-helix transmembrane proteins"/>
    <property type="match status" value="1"/>
</dbReference>
<dbReference type="GO" id="GO:0007188">
    <property type="term" value="P:adenylate cyclase-modulating G protein-coupled receptor signaling pathway"/>
    <property type="evidence" value="ECO:0007669"/>
    <property type="project" value="TreeGrafter"/>
</dbReference>
<feature type="transmembrane region" description="Helical" evidence="5">
    <location>
        <begin position="45"/>
        <end position="64"/>
    </location>
</feature>
<evidence type="ECO:0000256" key="1">
    <source>
        <dbReference type="ARBA" id="ARBA00004141"/>
    </source>
</evidence>
<evidence type="ECO:0000256" key="4">
    <source>
        <dbReference type="ARBA" id="ARBA00023136"/>
    </source>
</evidence>
<protein>
    <recommendedName>
        <fullName evidence="6">G-protein coupled receptors family 2 profile 2 domain-containing protein</fullName>
    </recommendedName>
</protein>
<evidence type="ECO:0000256" key="2">
    <source>
        <dbReference type="ARBA" id="ARBA00022692"/>
    </source>
</evidence>
<dbReference type="InterPro" id="IPR000832">
    <property type="entry name" value="GPCR_2_secretin-like"/>
</dbReference>
<dbReference type="EMBL" id="JAPTSV010000006">
    <property type="protein sequence ID" value="KAJ1526646.1"/>
    <property type="molecule type" value="Genomic_DNA"/>
</dbReference>
<proteinExistence type="predicted"/>
<organism evidence="7 8">
    <name type="scientific">Megalurothrips usitatus</name>
    <name type="common">bean blossom thrips</name>
    <dbReference type="NCBI Taxonomy" id="439358"/>
    <lineage>
        <taxon>Eukaryota</taxon>
        <taxon>Metazoa</taxon>
        <taxon>Ecdysozoa</taxon>
        <taxon>Arthropoda</taxon>
        <taxon>Hexapoda</taxon>
        <taxon>Insecta</taxon>
        <taxon>Pterygota</taxon>
        <taxon>Neoptera</taxon>
        <taxon>Paraneoptera</taxon>
        <taxon>Thysanoptera</taxon>
        <taxon>Terebrantia</taxon>
        <taxon>Thripoidea</taxon>
        <taxon>Thripidae</taxon>
        <taxon>Megalurothrips</taxon>
    </lineage>
</organism>